<dbReference type="RefSeq" id="WP_058698997.1">
    <property type="nucleotide sequence ID" value="NZ_CP013690.1"/>
</dbReference>
<feature type="domain" description="Histidine kinase" evidence="17">
    <location>
        <begin position="323"/>
        <end position="539"/>
    </location>
</feature>
<evidence type="ECO:0000256" key="6">
    <source>
        <dbReference type="ARBA" id="ARBA00022553"/>
    </source>
</evidence>
<evidence type="ECO:0000256" key="3">
    <source>
        <dbReference type="ARBA" id="ARBA00012438"/>
    </source>
</evidence>
<keyword evidence="4" id="KW-1003">Cell membrane</keyword>
<dbReference type="InterPro" id="IPR003594">
    <property type="entry name" value="HATPase_dom"/>
</dbReference>
<dbReference type="CDD" id="cd16922">
    <property type="entry name" value="HATPase_EvgS-ArcB-TorS-like"/>
    <property type="match status" value="1"/>
</dbReference>
<evidence type="ECO:0000256" key="14">
    <source>
        <dbReference type="PROSITE-ProRule" id="PRU00169"/>
    </source>
</evidence>
<evidence type="ECO:0000256" key="2">
    <source>
        <dbReference type="ARBA" id="ARBA00004429"/>
    </source>
</evidence>
<dbReference type="PRINTS" id="PR00344">
    <property type="entry name" value="BCTRLSENSOR"/>
</dbReference>
<dbReference type="InterPro" id="IPR001789">
    <property type="entry name" value="Sig_transdc_resp-reg_receiver"/>
</dbReference>
<evidence type="ECO:0000256" key="8">
    <source>
        <dbReference type="ARBA" id="ARBA00022692"/>
    </source>
</evidence>
<keyword evidence="10" id="KW-0547">Nucleotide-binding</keyword>
<name>A0AAI8C264_9FLAO</name>
<protein>
    <recommendedName>
        <fullName evidence="3">histidine kinase</fullName>
        <ecNumber evidence="3">2.7.13.3</ecNumber>
    </recommendedName>
</protein>
<dbReference type="InterPro" id="IPR008207">
    <property type="entry name" value="Sig_transdc_His_kin_Hpt_dom"/>
</dbReference>
<reference evidence="20 21" key="1">
    <citation type="journal article" date="2016" name="J. Zhejiang Univ. Sci. B">
        <title>Antibiotic resistance mechanisms of Myroides sp.</title>
        <authorList>
            <person name="Hu S."/>
            <person name="Yuan S."/>
            <person name="Qu H."/>
            <person name="Jiang T."/>
            <person name="Zhou Y."/>
            <person name="Wang M."/>
            <person name="Ming D."/>
        </authorList>
    </citation>
    <scope>NUCLEOTIDE SEQUENCE [LARGE SCALE GENOMIC DNA]</scope>
    <source>
        <strain evidence="20 21">PR63039</strain>
    </source>
</reference>
<comment type="catalytic activity">
    <reaction evidence="1">
        <text>ATP + protein L-histidine = ADP + protein N-phospho-L-histidine.</text>
        <dbReference type="EC" id="2.7.13.3"/>
    </reaction>
</comment>
<gene>
    <name evidence="20" type="ORF">AS202_00385</name>
</gene>
<dbReference type="Pfam" id="PF02518">
    <property type="entry name" value="HATPase_c"/>
    <property type="match status" value="1"/>
</dbReference>
<dbReference type="SMART" id="SM00388">
    <property type="entry name" value="HisKA"/>
    <property type="match status" value="1"/>
</dbReference>
<dbReference type="GO" id="GO:0000155">
    <property type="term" value="F:phosphorelay sensor kinase activity"/>
    <property type="evidence" value="ECO:0007669"/>
    <property type="project" value="InterPro"/>
</dbReference>
<dbReference type="KEGG" id="mod:AS202_00385"/>
<dbReference type="InterPro" id="IPR036097">
    <property type="entry name" value="HisK_dim/P_sf"/>
</dbReference>
<dbReference type="Proteomes" id="UP000069030">
    <property type="component" value="Chromosome"/>
</dbReference>
<evidence type="ECO:0000256" key="4">
    <source>
        <dbReference type="ARBA" id="ARBA00022475"/>
    </source>
</evidence>
<feature type="domain" description="HPt" evidence="19">
    <location>
        <begin position="720"/>
        <end position="814"/>
    </location>
</feature>
<evidence type="ECO:0000259" key="19">
    <source>
        <dbReference type="PROSITE" id="PS50894"/>
    </source>
</evidence>
<keyword evidence="6 14" id="KW-0597">Phosphoprotein</keyword>
<dbReference type="GO" id="GO:0005886">
    <property type="term" value="C:plasma membrane"/>
    <property type="evidence" value="ECO:0007669"/>
    <property type="project" value="UniProtKB-SubCell"/>
</dbReference>
<evidence type="ECO:0000259" key="18">
    <source>
        <dbReference type="PROSITE" id="PS50110"/>
    </source>
</evidence>
<evidence type="ECO:0000256" key="13">
    <source>
        <dbReference type="PROSITE-ProRule" id="PRU00110"/>
    </source>
</evidence>
<evidence type="ECO:0000256" key="10">
    <source>
        <dbReference type="ARBA" id="ARBA00022840"/>
    </source>
</evidence>
<keyword evidence="10" id="KW-0067">ATP-binding</keyword>
<dbReference type="Gene3D" id="1.10.287.130">
    <property type="match status" value="1"/>
</dbReference>
<evidence type="ECO:0000256" key="9">
    <source>
        <dbReference type="ARBA" id="ARBA00022777"/>
    </source>
</evidence>
<comment type="subcellular location">
    <subcellularLocation>
        <location evidence="2">Cell inner membrane</location>
        <topology evidence="2">Multi-pass membrane protein</topology>
    </subcellularLocation>
</comment>
<keyword evidence="12 16" id="KW-0472">Membrane</keyword>
<dbReference type="Gene3D" id="3.40.50.2300">
    <property type="match status" value="1"/>
</dbReference>
<dbReference type="InterPro" id="IPR011006">
    <property type="entry name" value="CheY-like_superfamily"/>
</dbReference>
<keyword evidence="5" id="KW-0997">Cell inner membrane</keyword>
<dbReference type="SMART" id="SM00448">
    <property type="entry name" value="REC"/>
    <property type="match status" value="1"/>
</dbReference>
<dbReference type="EMBL" id="CP013690">
    <property type="protein sequence ID" value="ALU24744.1"/>
    <property type="molecule type" value="Genomic_DNA"/>
</dbReference>
<evidence type="ECO:0000256" key="15">
    <source>
        <dbReference type="SAM" id="Coils"/>
    </source>
</evidence>
<organism evidence="20 21">
    <name type="scientific">Myroides odoratimimus</name>
    <dbReference type="NCBI Taxonomy" id="76832"/>
    <lineage>
        <taxon>Bacteria</taxon>
        <taxon>Pseudomonadati</taxon>
        <taxon>Bacteroidota</taxon>
        <taxon>Flavobacteriia</taxon>
        <taxon>Flavobacteriales</taxon>
        <taxon>Flavobacteriaceae</taxon>
        <taxon>Myroides</taxon>
    </lineage>
</organism>
<keyword evidence="15" id="KW-0175">Coiled coil</keyword>
<dbReference type="InterPro" id="IPR036641">
    <property type="entry name" value="HPT_dom_sf"/>
</dbReference>
<feature type="domain" description="Response regulatory" evidence="18">
    <location>
        <begin position="564"/>
        <end position="679"/>
    </location>
</feature>
<feature type="coiled-coil region" evidence="15">
    <location>
        <begin position="289"/>
        <end position="316"/>
    </location>
</feature>
<feature type="transmembrane region" description="Helical" evidence="16">
    <location>
        <begin position="271"/>
        <end position="290"/>
    </location>
</feature>
<dbReference type="Pfam" id="PF00072">
    <property type="entry name" value="Response_reg"/>
    <property type="match status" value="1"/>
</dbReference>
<dbReference type="InterPro" id="IPR003661">
    <property type="entry name" value="HisK_dim/P_dom"/>
</dbReference>
<feature type="transmembrane region" description="Helical" evidence="16">
    <location>
        <begin position="12"/>
        <end position="30"/>
    </location>
</feature>
<feature type="modified residue" description="Phosphohistidine" evidence="13">
    <location>
        <position position="759"/>
    </location>
</feature>
<dbReference type="InterPro" id="IPR036890">
    <property type="entry name" value="HATPase_C_sf"/>
</dbReference>
<evidence type="ECO:0000313" key="21">
    <source>
        <dbReference type="Proteomes" id="UP000069030"/>
    </source>
</evidence>
<keyword evidence="11 16" id="KW-1133">Transmembrane helix</keyword>
<evidence type="ECO:0000256" key="12">
    <source>
        <dbReference type="ARBA" id="ARBA00023136"/>
    </source>
</evidence>
<dbReference type="SMART" id="SM00387">
    <property type="entry name" value="HATPase_c"/>
    <property type="match status" value="1"/>
</dbReference>
<dbReference type="Pfam" id="PF00512">
    <property type="entry name" value="HisKA"/>
    <property type="match status" value="1"/>
</dbReference>
<dbReference type="CDD" id="cd00156">
    <property type="entry name" value="REC"/>
    <property type="match status" value="1"/>
</dbReference>
<feature type="coiled-coil region" evidence="15">
    <location>
        <begin position="199"/>
        <end position="226"/>
    </location>
</feature>
<dbReference type="PROSITE" id="PS50894">
    <property type="entry name" value="HPT"/>
    <property type="match status" value="1"/>
</dbReference>
<dbReference type="PROSITE" id="PS50109">
    <property type="entry name" value="HIS_KIN"/>
    <property type="match status" value="1"/>
</dbReference>
<dbReference type="PANTHER" id="PTHR43047">
    <property type="entry name" value="TWO-COMPONENT HISTIDINE PROTEIN KINASE"/>
    <property type="match status" value="1"/>
</dbReference>
<dbReference type="SUPFAM" id="SSF55874">
    <property type="entry name" value="ATPase domain of HSP90 chaperone/DNA topoisomerase II/histidine kinase"/>
    <property type="match status" value="1"/>
</dbReference>
<keyword evidence="9 20" id="KW-0418">Kinase</keyword>
<dbReference type="Gene3D" id="3.30.565.10">
    <property type="entry name" value="Histidine kinase-like ATPase, C-terminal domain"/>
    <property type="match status" value="1"/>
</dbReference>
<dbReference type="SUPFAM" id="SSF52172">
    <property type="entry name" value="CheY-like"/>
    <property type="match status" value="1"/>
</dbReference>
<evidence type="ECO:0000256" key="5">
    <source>
        <dbReference type="ARBA" id="ARBA00022519"/>
    </source>
</evidence>
<dbReference type="InterPro" id="IPR005467">
    <property type="entry name" value="His_kinase_dom"/>
</dbReference>
<evidence type="ECO:0000313" key="20">
    <source>
        <dbReference type="EMBL" id="ALU24744.1"/>
    </source>
</evidence>
<dbReference type="SUPFAM" id="SSF47226">
    <property type="entry name" value="Histidine-containing phosphotransfer domain, HPT domain"/>
    <property type="match status" value="1"/>
</dbReference>
<dbReference type="SUPFAM" id="SSF47384">
    <property type="entry name" value="Homodimeric domain of signal transducing histidine kinase"/>
    <property type="match status" value="1"/>
</dbReference>
<sequence>MKPPKSIKAKILFLYFTLFVAAIFSGAYIYKEAKKFTIPEEHVVEENNKIFLVTSAINNLYSSEAYSRTAILSGDSKDIKLYYKELDTIVKQINLVQTHVQDPITVVKLDSVKDLLSRKKVSFENIIKARKDLSAENKYTEAFSEIYNIREEIEKNIQPIVIQSKEKEKRSGWARLFKGDHTDTIKTTINYPSISDSIINAMERILIATQEKINDKQNNLLNQEQRLLKENKIITDQLRGILQNVEQNILALSYQKINESKSRISAASTNIAYIGGTALIVVLILGWIIIRDINQTQEYRNALEKLNKENEVLLRSKSMLLATVTHDLQTPLGGLIGFTDLLDQTNLDNKQQKYVNNIKSSSKYITNLVNDLTDFSRLENNKISIQQKAFNPKELVDNTCNILVPNAENKNIKLNWTTEESLNSNFVSDPHRIKQILTNLVTNAIKFTQEGGVNVSVTREKEYIIFKVTDSGIGIASNQTKNIFNEFQQAHDGIEKKFGGTGLGLNISKRMIELLGGTIYVDSVLNEGSTFTFTIPIIEAEEDANITVHSNDLQTVFHSLNEINIVVIDDDKVQLQLMEEILSPLFNKVTITFDPTSIEAILKEDQYDLILSDIQMPKMDGFELINHLKKNSEFKTIPVIALSGKRDITMEEFTQAGFASAHPKPLQLTELLILISNILNLEYQLNSSRTKEKNNEDANIQTTVSTTYNTNTLKQFIGDDINALRNLLVIFIESTGENLLDMHYAEEDFDLEQIGNIAHKMLPMFRQLEITSIIPLLEVLEDKTITFETQVELRNYIEVLEDKINLILVQIRQNHLEE</sequence>
<dbReference type="CDD" id="cd00082">
    <property type="entry name" value="HisKA"/>
    <property type="match status" value="1"/>
</dbReference>
<evidence type="ECO:0000256" key="1">
    <source>
        <dbReference type="ARBA" id="ARBA00000085"/>
    </source>
</evidence>
<evidence type="ECO:0000256" key="11">
    <source>
        <dbReference type="ARBA" id="ARBA00022989"/>
    </source>
</evidence>
<dbReference type="InterPro" id="IPR004358">
    <property type="entry name" value="Sig_transdc_His_kin-like_C"/>
</dbReference>
<feature type="modified residue" description="4-aspartylphosphate" evidence="14">
    <location>
        <position position="613"/>
    </location>
</feature>
<evidence type="ECO:0000259" key="17">
    <source>
        <dbReference type="PROSITE" id="PS50109"/>
    </source>
</evidence>
<evidence type="ECO:0000256" key="16">
    <source>
        <dbReference type="SAM" id="Phobius"/>
    </source>
</evidence>
<accession>A0AAI8C264</accession>
<evidence type="ECO:0000256" key="7">
    <source>
        <dbReference type="ARBA" id="ARBA00022679"/>
    </source>
</evidence>
<dbReference type="EC" id="2.7.13.3" evidence="3"/>
<dbReference type="FunFam" id="3.30.565.10:FF:000010">
    <property type="entry name" value="Sensor histidine kinase RcsC"/>
    <property type="match status" value="1"/>
</dbReference>
<dbReference type="PROSITE" id="PS50110">
    <property type="entry name" value="RESPONSE_REGULATORY"/>
    <property type="match status" value="1"/>
</dbReference>
<keyword evidence="7" id="KW-0808">Transferase</keyword>
<dbReference type="AlphaFoldDB" id="A0AAI8C264"/>
<keyword evidence="8 16" id="KW-0812">Transmembrane</keyword>
<proteinExistence type="predicted"/>